<feature type="region of interest" description="Disordered" evidence="9">
    <location>
        <begin position="1"/>
        <end position="98"/>
    </location>
</feature>
<gene>
    <name evidence="11 13" type="ORF">P152DRAFT_403920</name>
</gene>
<keyword evidence="12" id="KW-1185">Reference proteome</keyword>
<feature type="compositionally biased region" description="Polar residues" evidence="9">
    <location>
        <begin position="279"/>
        <end position="299"/>
    </location>
</feature>
<sequence length="674" mass="74574">MWDDEEDNNPYGSFAQREPAPLPTHPDSPEGTNSAVATYNAFDNANMSPEAFHTHGTPPSSSPEAQQEPPDYGSHSLSDVDYNDTEAGRDPIEPKKGGYDSRIEQILYENPNLPIIITTAGKNVESGGSYIAYAIRTGDLEVRRRYSEFASLRQTIVNLHPTLIIPPIPEKHSMADYAAKPTKAKEDAGIIELRKRMLSVFLNRCRRMKEVREDGVWWRFLDPNASWLIDLLQSEVMRTPPVSNLPKNILKSPPLDAANPSPGHNYLPIPSVSAKLRVSGSNANTGTPTSPSSYDEQPSTVAHTIPGPQVGRFPPSSQNLSEEELDPYFVNFEASSKELELLLQGSMEKVNRRTLAHYSSLADDMAELGARYNAFSLSEQSQGLAVAIEKVGQAADATFVATTELSSSLSAEFAEPMRESAQFAGVVRNVLRYRVLKRIQQEMTRDELEKKRLHLDNLERSEMESQRLNHYLEGAGPSSGTRQKRSFSSGSASSRGRTDNAETASIDSDFPPTHGDSPPTSRQGGPQGNESPAHRKSQSGGFMASTFGRIGHAWQGFTDANPERNRRDQIGKTKESLVQASASNSGKWFFSLTVIKLEQALVVSEKDVGDASSGVLKDLKRFQSEKEEDLKRYMTNRFPQIAFARCHIDWARRSQAAWEQAKNEVENIEVTEGG</sequence>
<feature type="compositionally biased region" description="Low complexity" evidence="9">
    <location>
        <begin position="486"/>
        <end position="495"/>
    </location>
</feature>
<evidence type="ECO:0000256" key="2">
    <source>
        <dbReference type="ARBA" id="ARBA00010883"/>
    </source>
</evidence>
<evidence type="ECO:0000259" key="10">
    <source>
        <dbReference type="PROSITE" id="PS50195"/>
    </source>
</evidence>
<reference evidence="13" key="3">
    <citation type="submission" date="2025-04" db="UniProtKB">
        <authorList>
            <consortium name="RefSeq"/>
        </authorList>
    </citation>
    <scope>IDENTIFICATION</scope>
    <source>
        <strain evidence="13">CBS 781.70</strain>
    </source>
</reference>
<accession>A0A6G1FTU0</accession>
<dbReference type="GO" id="GO:0010008">
    <property type="term" value="C:endosome membrane"/>
    <property type="evidence" value="ECO:0007669"/>
    <property type="project" value="UniProtKB-SubCell"/>
</dbReference>
<dbReference type="OrthoDB" id="289314at2759"/>
<feature type="compositionally biased region" description="Polar residues" evidence="9">
    <location>
        <begin position="30"/>
        <end position="47"/>
    </location>
</feature>
<dbReference type="AlphaFoldDB" id="A0A6G1FTU0"/>
<evidence type="ECO:0000256" key="3">
    <source>
        <dbReference type="ARBA" id="ARBA00022448"/>
    </source>
</evidence>
<proteinExistence type="inferred from homology"/>
<evidence type="ECO:0000256" key="1">
    <source>
        <dbReference type="ARBA" id="ARBA00004481"/>
    </source>
</evidence>
<dbReference type="CDD" id="cd06867">
    <property type="entry name" value="PX_SNX41_42"/>
    <property type="match status" value="1"/>
</dbReference>
<name>A0A6G1FTU0_9PEZI</name>
<dbReference type="InterPro" id="IPR044106">
    <property type="entry name" value="PX_Snx41/Atg20"/>
</dbReference>
<feature type="region of interest" description="Disordered" evidence="9">
    <location>
        <begin position="278"/>
        <end position="299"/>
    </location>
</feature>
<dbReference type="GO" id="GO:0005829">
    <property type="term" value="C:cytosol"/>
    <property type="evidence" value="ECO:0007669"/>
    <property type="project" value="GOC"/>
</dbReference>
<keyword evidence="5" id="KW-0653">Protein transport</keyword>
<dbReference type="PANTHER" id="PTHR46979:SF2">
    <property type="entry name" value="SORTING NEXIN-41"/>
    <property type="match status" value="1"/>
</dbReference>
<dbReference type="GO" id="GO:0015031">
    <property type="term" value="P:protein transport"/>
    <property type="evidence" value="ECO:0007669"/>
    <property type="project" value="UniProtKB-KW"/>
</dbReference>
<feature type="compositionally biased region" description="Low complexity" evidence="9">
    <location>
        <begin position="58"/>
        <end position="70"/>
    </location>
</feature>
<dbReference type="Gene3D" id="1.20.1270.60">
    <property type="entry name" value="Arfaptin homology (AH) domain/BAR domain"/>
    <property type="match status" value="2"/>
</dbReference>
<evidence type="ECO:0000256" key="4">
    <source>
        <dbReference type="ARBA" id="ARBA00022753"/>
    </source>
</evidence>
<reference evidence="13" key="2">
    <citation type="submission" date="2020-04" db="EMBL/GenBank/DDBJ databases">
        <authorList>
            <consortium name="NCBI Genome Project"/>
        </authorList>
    </citation>
    <scope>NUCLEOTIDE SEQUENCE</scope>
    <source>
        <strain evidence="13">CBS 781.70</strain>
    </source>
</reference>
<feature type="compositionally biased region" description="Polar residues" evidence="9">
    <location>
        <begin position="518"/>
        <end position="530"/>
    </location>
</feature>
<evidence type="ECO:0000313" key="12">
    <source>
        <dbReference type="Proteomes" id="UP000504638"/>
    </source>
</evidence>
<keyword evidence="7" id="KW-0446">Lipid-binding</keyword>
<comment type="subcellular location">
    <subcellularLocation>
        <location evidence="1">Endosome membrane</location>
        <topology evidence="1">Peripheral membrane protein</topology>
    </subcellularLocation>
</comment>
<dbReference type="RefSeq" id="XP_033530804.1">
    <property type="nucleotide sequence ID" value="XM_033676727.1"/>
</dbReference>
<dbReference type="InterPro" id="IPR027267">
    <property type="entry name" value="AH/BAR_dom_sf"/>
</dbReference>
<dbReference type="GO" id="GO:0006914">
    <property type="term" value="P:autophagy"/>
    <property type="evidence" value="ECO:0007669"/>
    <property type="project" value="UniProtKB-KW"/>
</dbReference>
<reference evidence="11 13" key="1">
    <citation type="submission" date="2020-01" db="EMBL/GenBank/DDBJ databases">
        <authorList>
            <consortium name="DOE Joint Genome Institute"/>
            <person name="Haridas S."/>
            <person name="Albert R."/>
            <person name="Binder M."/>
            <person name="Bloem J."/>
            <person name="Labutti K."/>
            <person name="Salamov A."/>
            <person name="Andreopoulos B."/>
            <person name="Baker S.E."/>
            <person name="Barry K."/>
            <person name="Bills G."/>
            <person name="Bluhm B.H."/>
            <person name="Cannon C."/>
            <person name="Castanera R."/>
            <person name="Culley D.E."/>
            <person name="Daum C."/>
            <person name="Ezra D."/>
            <person name="Gonzalez J.B."/>
            <person name="Henrissat B."/>
            <person name="Kuo A."/>
            <person name="Liang C."/>
            <person name="Lipzen A."/>
            <person name="Lutzoni F."/>
            <person name="Magnuson J."/>
            <person name="Mondo S."/>
            <person name="Nolan M."/>
            <person name="Ohm R."/>
            <person name="Pangilinan J."/>
            <person name="Park H.-J."/>
            <person name="Ramirez L."/>
            <person name="Alfaro M."/>
            <person name="Sun H."/>
            <person name="Tritt A."/>
            <person name="Yoshinaga Y."/>
            <person name="Zwiers L.-H."/>
            <person name="Turgeon B.G."/>
            <person name="Goodwin S.B."/>
            <person name="Spatafora J.W."/>
            <person name="Crous P.W."/>
            <person name="Grigoriev I.V."/>
        </authorList>
    </citation>
    <scope>NUCLEOTIDE SEQUENCE</scope>
    <source>
        <strain evidence="11 13">CBS 781.70</strain>
    </source>
</reference>
<keyword evidence="3" id="KW-0813">Transport</keyword>
<evidence type="ECO:0000256" key="5">
    <source>
        <dbReference type="ARBA" id="ARBA00022927"/>
    </source>
</evidence>
<evidence type="ECO:0000256" key="7">
    <source>
        <dbReference type="ARBA" id="ARBA00023121"/>
    </source>
</evidence>
<dbReference type="InterPro" id="IPR051079">
    <property type="entry name" value="Sorting_Nexin_Autophagy"/>
</dbReference>
<dbReference type="InterPro" id="IPR036871">
    <property type="entry name" value="PX_dom_sf"/>
</dbReference>
<dbReference type="GeneID" id="54417297"/>
<dbReference type="SUPFAM" id="SSF64268">
    <property type="entry name" value="PX domain"/>
    <property type="match status" value="1"/>
</dbReference>
<dbReference type="Proteomes" id="UP000504638">
    <property type="component" value="Unplaced"/>
</dbReference>
<dbReference type="SMART" id="SM00312">
    <property type="entry name" value="PX"/>
    <property type="match status" value="1"/>
</dbReference>
<dbReference type="PANTHER" id="PTHR46979">
    <property type="entry name" value="SORTING NEXIN-41"/>
    <property type="match status" value="1"/>
</dbReference>
<evidence type="ECO:0000256" key="9">
    <source>
        <dbReference type="SAM" id="MobiDB-lite"/>
    </source>
</evidence>
<evidence type="ECO:0000313" key="11">
    <source>
        <dbReference type="EMBL" id="KAF1809173.1"/>
    </source>
</evidence>
<keyword evidence="8" id="KW-0472">Membrane</keyword>
<keyword evidence="6" id="KW-0072">Autophagy</keyword>
<dbReference type="Gene3D" id="3.30.1520.10">
    <property type="entry name" value="Phox-like domain"/>
    <property type="match status" value="1"/>
</dbReference>
<dbReference type="InterPro" id="IPR001683">
    <property type="entry name" value="PX_dom"/>
</dbReference>
<feature type="domain" description="PX" evidence="10">
    <location>
        <begin position="109"/>
        <end position="228"/>
    </location>
</feature>
<keyword evidence="4" id="KW-0967">Endosome</keyword>
<dbReference type="GO" id="GO:0042147">
    <property type="term" value="P:retrograde transport, endosome to Golgi"/>
    <property type="evidence" value="ECO:0007669"/>
    <property type="project" value="InterPro"/>
</dbReference>
<evidence type="ECO:0000256" key="8">
    <source>
        <dbReference type="ARBA" id="ARBA00023136"/>
    </source>
</evidence>
<feature type="region of interest" description="Disordered" evidence="9">
    <location>
        <begin position="471"/>
        <end position="544"/>
    </location>
</feature>
<protein>
    <recommendedName>
        <fullName evidence="10">PX domain-containing protein</fullName>
    </recommendedName>
</protein>
<dbReference type="PROSITE" id="PS50195">
    <property type="entry name" value="PX"/>
    <property type="match status" value="1"/>
</dbReference>
<dbReference type="Pfam" id="PF00787">
    <property type="entry name" value="PX"/>
    <property type="match status" value="1"/>
</dbReference>
<feature type="compositionally biased region" description="Basic and acidic residues" evidence="9">
    <location>
        <begin position="86"/>
        <end position="98"/>
    </location>
</feature>
<evidence type="ECO:0000256" key="6">
    <source>
        <dbReference type="ARBA" id="ARBA00023006"/>
    </source>
</evidence>
<evidence type="ECO:0000313" key="13">
    <source>
        <dbReference type="RefSeq" id="XP_033530804.1"/>
    </source>
</evidence>
<organism evidence="11">
    <name type="scientific">Eremomyces bilateralis CBS 781.70</name>
    <dbReference type="NCBI Taxonomy" id="1392243"/>
    <lineage>
        <taxon>Eukaryota</taxon>
        <taxon>Fungi</taxon>
        <taxon>Dikarya</taxon>
        <taxon>Ascomycota</taxon>
        <taxon>Pezizomycotina</taxon>
        <taxon>Dothideomycetes</taxon>
        <taxon>Dothideomycetes incertae sedis</taxon>
        <taxon>Eremomycetales</taxon>
        <taxon>Eremomycetaceae</taxon>
        <taxon>Eremomyces</taxon>
    </lineage>
</organism>
<dbReference type="GO" id="GO:0035091">
    <property type="term" value="F:phosphatidylinositol binding"/>
    <property type="evidence" value="ECO:0007669"/>
    <property type="project" value="InterPro"/>
</dbReference>
<dbReference type="EMBL" id="ML975175">
    <property type="protein sequence ID" value="KAF1809173.1"/>
    <property type="molecule type" value="Genomic_DNA"/>
</dbReference>
<comment type="similarity">
    <text evidence="2">Belongs to the sorting nexin family.</text>
</comment>